<accession>A0A8H3LY77</accession>
<dbReference type="OrthoDB" id="2394218at2759"/>
<protein>
    <recommendedName>
        <fullName evidence="4">Hsp70 family protein</fullName>
    </recommendedName>
</protein>
<feature type="coiled-coil region" evidence="1">
    <location>
        <begin position="6"/>
        <end position="99"/>
    </location>
</feature>
<evidence type="ECO:0000256" key="1">
    <source>
        <dbReference type="SAM" id="Coils"/>
    </source>
</evidence>
<dbReference type="SUPFAM" id="SSF53067">
    <property type="entry name" value="Actin-like ATPase domain"/>
    <property type="match status" value="1"/>
</dbReference>
<dbReference type="Proteomes" id="UP000615446">
    <property type="component" value="Unassembled WGS sequence"/>
</dbReference>
<dbReference type="Gene3D" id="3.30.420.40">
    <property type="match status" value="2"/>
</dbReference>
<evidence type="ECO:0008006" key="4">
    <source>
        <dbReference type="Google" id="ProtNLM"/>
    </source>
</evidence>
<evidence type="ECO:0000313" key="2">
    <source>
        <dbReference type="EMBL" id="GES97137.1"/>
    </source>
</evidence>
<organism evidence="2 3">
    <name type="scientific">Rhizophagus clarus</name>
    <dbReference type="NCBI Taxonomy" id="94130"/>
    <lineage>
        <taxon>Eukaryota</taxon>
        <taxon>Fungi</taxon>
        <taxon>Fungi incertae sedis</taxon>
        <taxon>Mucoromycota</taxon>
        <taxon>Glomeromycotina</taxon>
        <taxon>Glomeromycetes</taxon>
        <taxon>Glomerales</taxon>
        <taxon>Glomeraceae</taxon>
        <taxon>Rhizophagus</taxon>
    </lineage>
</organism>
<proteinExistence type="predicted"/>
<comment type="caution">
    <text evidence="2">The sequence shown here is derived from an EMBL/GenBank/DDBJ whole genome shotgun (WGS) entry which is preliminary data.</text>
</comment>
<reference evidence="2" key="1">
    <citation type="submission" date="2019-10" db="EMBL/GenBank/DDBJ databases">
        <title>Conservation and host-specific expression of non-tandemly repeated heterogenous ribosome RNA gene in arbuscular mycorrhizal fungi.</title>
        <authorList>
            <person name="Maeda T."/>
            <person name="Kobayashi Y."/>
            <person name="Nakagawa T."/>
            <person name="Ezawa T."/>
            <person name="Yamaguchi K."/>
            <person name="Bino T."/>
            <person name="Nishimoto Y."/>
            <person name="Shigenobu S."/>
            <person name="Kawaguchi M."/>
        </authorList>
    </citation>
    <scope>NUCLEOTIDE SEQUENCE</scope>
    <source>
        <strain evidence="2">HR1</strain>
    </source>
</reference>
<dbReference type="AlphaFoldDB" id="A0A8H3LY77"/>
<evidence type="ECO:0000313" key="3">
    <source>
        <dbReference type="Proteomes" id="UP000615446"/>
    </source>
</evidence>
<name>A0A8H3LY77_9GLOM</name>
<gene>
    <name evidence="2" type="ORF">RCL2_002372400</name>
</gene>
<dbReference type="InterPro" id="IPR043129">
    <property type="entry name" value="ATPase_NBD"/>
</dbReference>
<sequence>MSSELIRRLITDFNNLNEKCVQLIEENQNLKQQNQNLQQENQSLKEKLQEKDKLLEKLQERENQYENLEQHVKNLEKQKSEDLQQLQQLELISQNLQNNLGILNFAGKAKKNEVKIIEEKNEFLLTNKNDEQKSHNIDKPQTLFLNNKDFENSSECSSGSFSENLKKDTEKSKLYSNIQVVVGIDFGTISSAYSIENVTENKNFHFGFLYPKLKGTILEYVDDYSKIYGCGYISGRSNLKIVELFKLHLGGLPDNLKPNFPIEYKRAIADYLKEIGKDIKAGITMFNAAANHFENVLLVFTVPEEYSEKDKDIMRESEAAAIYCMKNELQKHNLLSIGKTFIIVDCGGSTTDITTHKLNPLQLSEVTELIRDFCGSRFIDEEIIKLLHEIFGPRAIDLLITHDYNQFRYMVREISQRIKESFAGDNTELCHTLDVEEKISKLMQHVSKETKKSWKKITGWIIRLIRIQLSNNKETCSAMFLIGGFSNNKYLQKRIKQEFQHIENIQVTDRPIENDAISSIVLKYTYGIQFTSDWKEDVDPPNRKTSDGKISKFISLVKRGTEVTSDQAFTFNFKPAEPGQTHAKFEIYYTNDESAAYIDEEGMKLLGALNIDLPDVHLDNRSINFELTFGPNKITALAKNELNGQRFLTKFCFCYQ</sequence>
<dbReference type="PANTHER" id="PTHR14187:SF5">
    <property type="entry name" value="HEAT SHOCK 70 KDA PROTEIN 12A"/>
    <property type="match status" value="1"/>
</dbReference>
<dbReference type="CDD" id="cd10170">
    <property type="entry name" value="ASKHA_NBD_HSP70"/>
    <property type="match status" value="1"/>
</dbReference>
<dbReference type="Gene3D" id="3.90.640.10">
    <property type="entry name" value="Actin, Chain A, domain 4"/>
    <property type="match status" value="1"/>
</dbReference>
<dbReference type="EMBL" id="BLAL01000257">
    <property type="protein sequence ID" value="GES97137.1"/>
    <property type="molecule type" value="Genomic_DNA"/>
</dbReference>
<dbReference type="PANTHER" id="PTHR14187">
    <property type="entry name" value="ALPHA KINASE/ELONGATION FACTOR 2 KINASE"/>
    <property type="match status" value="1"/>
</dbReference>
<keyword evidence="1" id="KW-0175">Coiled coil</keyword>